<evidence type="ECO:0000259" key="2">
    <source>
        <dbReference type="SMART" id="SM00322"/>
    </source>
</evidence>
<accession>A0A9J6BQL8</accession>
<protein>
    <recommendedName>
        <fullName evidence="2">K Homology domain-containing protein</fullName>
    </recommendedName>
</protein>
<evidence type="ECO:0000313" key="3">
    <source>
        <dbReference type="EMBL" id="KAG5671686.1"/>
    </source>
</evidence>
<sequence length="363" mass="41956">MQSQNDILNPELLWIGKRCYRVNIPNENRNTEHAINYEDEEYDDEFNCEIGENDFFEIETLEGGNKFQLKMHVPQAFHSQVIGSKGATKKRLEQETSCQITVPKINSKDTTVIIKSATKKNIISAKNRIDLIMIAGRSKLQFTHFLSIPFTTKEIQENFVKFKNIILEDSEIFGIDESLFQNSQKLHLTITTLSLFDNEDRVIAAELLQDCKEFIIEPILQDGILKVKMAGLDYMNDDPSSVDVLYAKVISEQLQEISNAINDYFASRGYTQSKSDHVKMHVTLINSLFRDNDDAIMKDESHSRDKDRNNQQQHQRITFDASMILKKYKDYYFGEAIIKEINLSQRFSKSSNGYYESTGILRI</sequence>
<keyword evidence="1" id="KW-0694">RNA-binding</keyword>
<dbReference type="Pfam" id="PF00013">
    <property type="entry name" value="KH_1"/>
    <property type="match status" value="1"/>
</dbReference>
<dbReference type="Gene3D" id="3.90.1140.10">
    <property type="entry name" value="Cyclic phosphodiesterase"/>
    <property type="match status" value="1"/>
</dbReference>
<dbReference type="InterPro" id="IPR004087">
    <property type="entry name" value="KH_dom"/>
</dbReference>
<dbReference type="InterPro" id="IPR004088">
    <property type="entry name" value="KH_dom_type_1"/>
</dbReference>
<dbReference type="SMART" id="SM00322">
    <property type="entry name" value="KH"/>
    <property type="match status" value="1"/>
</dbReference>
<dbReference type="GO" id="GO:0003723">
    <property type="term" value="F:RNA binding"/>
    <property type="evidence" value="ECO:0007669"/>
    <property type="project" value="UniProtKB-UniRule"/>
</dbReference>
<dbReference type="AlphaFoldDB" id="A0A9J6BQL8"/>
<dbReference type="Pfam" id="PF10469">
    <property type="entry name" value="AKAP7_NLS"/>
    <property type="match status" value="1"/>
</dbReference>
<keyword evidence="4" id="KW-1185">Reference proteome</keyword>
<dbReference type="GO" id="GO:0006307">
    <property type="term" value="P:DNA alkylation repair"/>
    <property type="evidence" value="ECO:0007669"/>
    <property type="project" value="InterPro"/>
</dbReference>
<dbReference type="GO" id="GO:0005634">
    <property type="term" value="C:nucleus"/>
    <property type="evidence" value="ECO:0007669"/>
    <property type="project" value="TreeGrafter"/>
</dbReference>
<comment type="caution">
    <text evidence="3">The sequence shown here is derived from an EMBL/GenBank/DDBJ whole genome shotgun (WGS) entry which is preliminary data.</text>
</comment>
<reference evidence="3" key="1">
    <citation type="submission" date="2021-03" db="EMBL/GenBank/DDBJ databases">
        <title>Chromosome level genome of the anhydrobiotic midge Polypedilum vanderplanki.</title>
        <authorList>
            <person name="Yoshida Y."/>
            <person name="Kikawada T."/>
            <person name="Gusev O."/>
        </authorList>
    </citation>
    <scope>NUCLEOTIDE SEQUENCE</scope>
    <source>
        <strain evidence="3">NIAS01</strain>
        <tissue evidence="3">Whole body or cell culture</tissue>
    </source>
</reference>
<dbReference type="PROSITE" id="PS50084">
    <property type="entry name" value="KH_TYPE_1"/>
    <property type="match status" value="1"/>
</dbReference>
<name>A0A9J6BQL8_POLVA</name>
<dbReference type="InterPro" id="IPR047538">
    <property type="entry name" value="KH-I_ASCC1"/>
</dbReference>
<evidence type="ECO:0000313" key="4">
    <source>
        <dbReference type="Proteomes" id="UP001107558"/>
    </source>
</evidence>
<dbReference type="InterPro" id="IPR019510">
    <property type="entry name" value="AKAP7-like_phosphoesterase"/>
</dbReference>
<dbReference type="PANTHER" id="PTHR13360:SF1">
    <property type="entry name" value="ACTIVATING SIGNAL COINTEGRATOR 1 COMPLEX SUBUNIT 1"/>
    <property type="match status" value="1"/>
</dbReference>
<dbReference type="EMBL" id="JADBJN010000003">
    <property type="protein sequence ID" value="KAG5671686.1"/>
    <property type="molecule type" value="Genomic_DNA"/>
</dbReference>
<gene>
    <name evidence="3" type="ORF">PVAND_001871</name>
</gene>
<organism evidence="3 4">
    <name type="scientific">Polypedilum vanderplanki</name>
    <name type="common">Sleeping chironomid midge</name>
    <dbReference type="NCBI Taxonomy" id="319348"/>
    <lineage>
        <taxon>Eukaryota</taxon>
        <taxon>Metazoa</taxon>
        <taxon>Ecdysozoa</taxon>
        <taxon>Arthropoda</taxon>
        <taxon>Hexapoda</taxon>
        <taxon>Insecta</taxon>
        <taxon>Pterygota</taxon>
        <taxon>Neoptera</taxon>
        <taxon>Endopterygota</taxon>
        <taxon>Diptera</taxon>
        <taxon>Nematocera</taxon>
        <taxon>Chironomoidea</taxon>
        <taxon>Chironomidae</taxon>
        <taxon>Chironominae</taxon>
        <taxon>Polypedilum</taxon>
        <taxon>Polypedilum</taxon>
    </lineage>
</organism>
<dbReference type="Gene3D" id="3.30.1370.10">
    <property type="entry name" value="K Homology domain, type 1"/>
    <property type="match status" value="1"/>
</dbReference>
<dbReference type="PANTHER" id="PTHR13360">
    <property type="entry name" value="ACTIVATING SIGNAL COINTEGRATOR 1 COMPLEX SUBUNIT 1"/>
    <property type="match status" value="1"/>
</dbReference>
<dbReference type="SUPFAM" id="SSF54791">
    <property type="entry name" value="Eukaryotic type KH-domain (KH-domain type I)"/>
    <property type="match status" value="1"/>
</dbReference>
<evidence type="ECO:0000256" key="1">
    <source>
        <dbReference type="PROSITE-ProRule" id="PRU00117"/>
    </source>
</evidence>
<dbReference type="GO" id="GO:0006355">
    <property type="term" value="P:regulation of DNA-templated transcription"/>
    <property type="evidence" value="ECO:0007669"/>
    <property type="project" value="TreeGrafter"/>
</dbReference>
<dbReference type="OrthoDB" id="277832at2759"/>
<dbReference type="PIRSF" id="PIRSF027019">
    <property type="entry name" value="Euk_LigT"/>
    <property type="match status" value="1"/>
</dbReference>
<dbReference type="CDD" id="cd22419">
    <property type="entry name" value="KH-I_ASCC1"/>
    <property type="match status" value="1"/>
</dbReference>
<dbReference type="InterPro" id="IPR009210">
    <property type="entry name" value="ASCC1"/>
</dbReference>
<dbReference type="InterPro" id="IPR036612">
    <property type="entry name" value="KH_dom_type_1_sf"/>
</dbReference>
<proteinExistence type="predicted"/>
<dbReference type="Proteomes" id="UP001107558">
    <property type="component" value="Chromosome 3"/>
</dbReference>
<feature type="domain" description="K Homology" evidence="2">
    <location>
        <begin position="65"/>
        <end position="134"/>
    </location>
</feature>